<comment type="caution">
    <text evidence="3">The sequence shown here is derived from an EMBL/GenBank/DDBJ whole genome shotgun (WGS) entry which is preliminary data.</text>
</comment>
<dbReference type="AlphaFoldDB" id="A0A2M7U0N9"/>
<name>A0A2M7U0N9_9BACT</name>
<dbReference type="EMBL" id="PFOB01000017">
    <property type="protein sequence ID" value="PIZ63624.1"/>
    <property type="molecule type" value="Genomic_DNA"/>
</dbReference>
<organism evidence="3 4">
    <name type="scientific">Candidatus Roizmanbacteria bacterium CG_4_10_14_0_2_um_filter_39_13</name>
    <dbReference type="NCBI Taxonomy" id="1974825"/>
    <lineage>
        <taxon>Bacteria</taxon>
        <taxon>Candidatus Roizmaniibacteriota</taxon>
    </lineage>
</organism>
<evidence type="ECO:0000256" key="1">
    <source>
        <dbReference type="SAM" id="MobiDB-lite"/>
    </source>
</evidence>
<evidence type="ECO:0000313" key="4">
    <source>
        <dbReference type="Proteomes" id="UP000228503"/>
    </source>
</evidence>
<keyword evidence="2" id="KW-1133">Transmembrane helix</keyword>
<feature type="compositionally biased region" description="Polar residues" evidence="1">
    <location>
        <begin position="58"/>
        <end position="77"/>
    </location>
</feature>
<gene>
    <name evidence="3" type="ORF">COY16_01335</name>
</gene>
<feature type="transmembrane region" description="Helical" evidence="2">
    <location>
        <begin position="25"/>
        <end position="44"/>
    </location>
</feature>
<dbReference type="Proteomes" id="UP000228503">
    <property type="component" value="Unassembled WGS sequence"/>
</dbReference>
<proteinExistence type="predicted"/>
<evidence type="ECO:0000256" key="2">
    <source>
        <dbReference type="SAM" id="Phobius"/>
    </source>
</evidence>
<accession>A0A2M7U0N9</accession>
<feature type="region of interest" description="Disordered" evidence="1">
    <location>
        <begin position="49"/>
        <end position="77"/>
    </location>
</feature>
<evidence type="ECO:0000313" key="3">
    <source>
        <dbReference type="EMBL" id="PIZ63624.1"/>
    </source>
</evidence>
<keyword evidence="2" id="KW-0472">Membrane</keyword>
<protein>
    <recommendedName>
        <fullName evidence="5">WD40 repeat domain-containing protein</fullName>
    </recommendedName>
</protein>
<keyword evidence="2" id="KW-0812">Transmembrane</keyword>
<dbReference type="InterPro" id="IPR011042">
    <property type="entry name" value="6-blade_b-propeller_TolB-like"/>
</dbReference>
<sequence length="465" mass="52437">MEEISTKIQNEPAENSAHLKSRKNIIIILICMGLLGAIGASQYYQERHASSEQKKTQTNEQTVSTDGNNKPPSSTDELQQQLIPVEFDFDIVSEENLEAAITSLPNETNLPSSPISPPASDQTQKINMKYLFSAYKNTAVITEQTNINQFIIGGLDDQGKKYALFSYFTPADMVSAALFSHDGKKVAFQEHDGVYIYDFISREKIKITDFEAFAYGGWNNDGKHLAILKKIGNSKQWYLYDVNTGTLDVVPFTIENDSSRFGWMNQGKGYSFSILTAGNVYLSKNGENPTMIDLQCNDGLMFSETDQYLTCSSMWLGVYDVSASRATHINGQDEDGNFFYNPVWIYNGKNSNDPMMLIHKENDTYITTLNNFFFSKVRTVKKIKFSPEQIKPIMHPGVIYWNIRYINNDEAISVGTKDNNSEFLILVSGFQSISIENPKLQFSYLSADKGFFNHGFSVGSVEIER</sequence>
<evidence type="ECO:0008006" key="5">
    <source>
        <dbReference type="Google" id="ProtNLM"/>
    </source>
</evidence>
<dbReference type="SUPFAM" id="SSF82171">
    <property type="entry name" value="DPP6 N-terminal domain-like"/>
    <property type="match status" value="1"/>
</dbReference>
<reference evidence="4" key="1">
    <citation type="submission" date="2017-09" db="EMBL/GenBank/DDBJ databases">
        <title>Depth-based differentiation of microbial function through sediment-hosted aquifers and enrichment of novel symbionts in the deep terrestrial subsurface.</title>
        <authorList>
            <person name="Probst A.J."/>
            <person name="Ladd B."/>
            <person name="Jarett J.K."/>
            <person name="Geller-Mcgrath D.E."/>
            <person name="Sieber C.M.K."/>
            <person name="Emerson J.B."/>
            <person name="Anantharaman K."/>
            <person name="Thomas B.C."/>
            <person name="Malmstrom R."/>
            <person name="Stieglmeier M."/>
            <person name="Klingl A."/>
            <person name="Woyke T."/>
            <person name="Ryan C.M."/>
            <person name="Banfield J.F."/>
        </authorList>
    </citation>
    <scope>NUCLEOTIDE SEQUENCE [LARGE SCALE GENOMIC DNA]</scope>
</reference>
<dbReference type="Gene3D" id="2.120.10.30">
    <property type="entry name" value="TolB, C-terminal domain"/>
    <property type="match status" value="1"/>
</dbReference>